<dbReference type="Proteomes" id="UP001500683">
    <property type="component" value="Unassembled WGS sequence"/>
</dbReference>
<dbReference type="EMBL" id="BAAAZG010000001">
    <property type="protein sequence ID" value="GAA4054636.1"/>
    <property type="molecule type" value="Genomic_DNA"/>
</dbReference>
<reference evidence="3" key="1">
    <citation type="journal article" date="2019" name="Int. J. Syst. Evol. Microbiol.">
        <title>The Global Catalogue of Microorganisms (GCM) 10K type strain sequencing project: providing services to taxonomists for standard genome sequencing and annotation.</title>
        <authorList>
            <consortium name="The Broad Institute Genomics Platform"/>
            <consortium name="The Broad Institute Genome Sequencing Center for Infectious Disease"/>
            <person name="Wu L."/>
            <person name="Ma J."/>
        </authorList>
    </citation>
    <scope>NUCLEOTIDE SEQUENCE [LARGE SCALE GENOMIC DNA]</scope>
    <source>
        <strain evidence="3">JCM 16702</strain>
    </source>
</reference>
<evidence type="ECO:0000313" key="3">
    <source>
        <dbReference type="Proteomes" id="UP001500683"/>
    </source>
</evidence>
<accession>A0ABP7UX75</accession>
<sequence>MVSNAPAGAGLGSGAEGPDGEDAQVRLVLEEHHAWLRAAMTAALETSRSRSQLRPGVEVEATADVLAHGGECTNSLGWPPIGPVPSE</sequence>
<dbReference type="InterPro" id="IPR036271">
    <property type="entry name" value="Tet_transcr_reg_TetR-rel_C_sf"/>
</dbReference>
<name>A0ABP7UX75_9ACTN</name>
<protein>
    <submittedName>
        <fullName evidence="2">Uncharacterized protein</fullName>
    </submittedName>
</protein>
<gene>
    <name evidence="2" type="ORF">GCM10022214_01950</name>
</gene>
<organism evidence="2 3">
    <name type="scientific">Actinomadura miaoliensis</name>
    <dbReference type="NCBI Taxonomy" id="430685"/>
    <lineage>
        <taxon>Bacteria</taxon>
        <taxon>Bacillati</taxon>
        <taxon>Actinomycetota</taxon>
        <taxon>Actinomycetes</taxon>
        <taxon>Streptosporangiales</taxon>
        <taxon>Thermomonosporaceae</taxon>
        <taxon>Actinomadura</taxon>
    </lineage>
</organism>
<keyword evidence="3" id="KW-1185">Reference proteome</keyword>
<evidence type="ECO:0000313" key="2">
    <source>
        <dbReference type="EMBL" id="GAA4054636.1"/>
    </source>
</evidence>
<feature type="region of interest" description="Disordered" evidence="1">
    <location>
        <begin position="1"/>
        <end position="22"/>
    </location>
</feature>
<comment type="caution">
    <text evidence="2">The sequence shown here is derived from an EMBL/GenBank/DDBJ whole genome shotgun (WGS) entry which is preliminary data.</text>
</comment>
<proteinExistence type="predicted"/>
<dbReference type="SUPFAM" id="SSF48498">
    <property type="entry name" value="Tetracyclin repressor-like, C-terminal domain"/>
    <property type="match status" value="1"/>
</dbReference>
<evidence type="ECO:0000256" key="1">
    <source>
        <dbReference type="SAM" id="MobiDB-lite"/>
    </source>
</evidence>